<dbReference type="EMBL" id="PVLR01000007">
    <property type="protein sequence ID" value="PRD70018.1"/>
    <property type="molecule type" value="Genomic_DNA"/>
</dbReference>
<sequence length="209" mass="22745">MKNLLTHARPLLLGCALSLAGLIGTAQAQAQIQAQPRYQLGERLPEVAASTEADSYRSLGWNALMPKNWNPAQAFEGLDFSALSDADPRAAEALKRLQQAWEQAPVESSLDRQRVRMTGFVVPLDGSQGMVREFLLVPYYGACIHTPPPPANQIVHVKLATPSKEIKLMDSVAVTGLIRVQHSKTEQGASGYTLSGDSVAPFQARKRRS</sequence>
<dbReference type="Proteomes" id="UP000238326">
    <property type="component" value="Unassembled WGS sequence"/>
</dbReference>
<evidence type="ECO:0000313" key="3">
    <source>
        <dbReference type="Proteomes" id="UP000238326"/>
    </source>
</evidence>
<evidence type="ECO:0000313" key="2">
    <source>
        <dbReference type="EMBL" id="PRD70018.1"/>
    </source>
</evidence>
<dbReference type="InterPro" id="IPR021727">
    <property type="entry name" value="DUF3299"/>
</dbReference>
<evidence type="ECO:0000256" key="1">
    <source>
        <dbReference type="SAM" id="SignalP"/>
    </source>
</evidence>
<comment type="caution">
    <text evidence="2">The sequence shown here is derived from an EMBL/GenBank/DDBJ whole genome shotgun (WGS) entry which is preliminary data.</text>
</comment>
<organism evidence="2 3">
    <name type="scientific">Malikia spinosa</name>
    <dbReference type="NCBI Taxonomy" id="86180"/>
    <lineage>
        <taxon>Bacteria</taxon>
        <taxon>Pseudomonadati</taxon>
        <taxon>Pseudomonadota</taxon>
        <taxon>Betaproteobacteria</taxon>
        <taxon>Burkholderiales</taxon>
        <taxon>Comamonadaceae</taxon>
        <taxon>Malikia</taxon>
    </lineage>
</organism>
<accession>A0A2S9KHU3</accession>
<dbReference type="AlphaFoldDB" id="A0A2S9KHU3"/>
<dbReference type="Gene3D" id="2.40.50.870">
    <property type="entry name" value="Protein of unknown function (DUF3299)"/>
    <property type="match status" value="1"/>
</dbReference>
<gene>
    <name evidence="2" type="ORF">C6P61_02450</name>
</gene>
<dbReference type="Pfam" id="PF11736">
    <property type="entry name" value="DUF3299"/>
    <property type="match status" value="1"/>
</dbReference>
<keyword evidence="1" id="KW-0732">Signal</keyword>
<dbReference type="RefSeq" id="WP_105728343.1">
    <property type="nucleotide sequence ID" value="NZ_PVLR01000007.1"/>
</dbReference>
<protein>
    <submittedName>
        <fullName evidence="2">DUF3299 domain-containing protein</fullName>
    </submittedName>
</protein>
<keyword evidence="3" id="KW-1185">Reference proteome</keyword>
<feature type="chain" id="PRO_5015783239" evidence="1">
    <location>
        <begin position="31"/>
        <end position="209"/>
    </location>
</feature>
<reference evidence="2 3" key="1">
    <citation type="submission" date="2018-03" db="EMBL/GenBank/DDBJ databases">
        <title>Comparative genomics illustrates the genes involved in a hyperalkaliphilic mechanisms of Serpentinomonas isolated from highly-alkaline calcium-rich serpentinized springs.</title>
        <authorList>
            <person name="Suzuki S."/>
            <person name="Ishii S."/>
            <person name="Walworth N."/>
            <person name="Bird L."/>
            <person name="Kuenen J.G."/>
            <person name="Nealson K.H."/>
        </authorList>
    </citation>
    <scope>NUCLEOTIDE SEQUENCE [LARGE SCALE GENOMIC DNA]</scope>
    <source>
        <strain evidence="2 3">83</strain>
    </source>
</reference>
<feature type="signal peptide" evidence="1">
    <location>
        <begin position="1"/>
        <end position="30"/>
    </location>
</feature>
<proteinExistence type="predicted"/>
<dbReference type="OrthoDB" id="9784998at2"/>
<name>A0A2S9KHU3_9BURK</name>